<dbReference type="AlphaFoldDB" id="A0ABD2X0F0"/>
<proteinExistence type="predicted"/>
<feature type="compositionally biased region" description="Basic and acidic residues" evidence="1">
    <location>
        <begin position="52"/>
        <end position="64"/>
    </location>
</feature>
<feature type="region of interest" description="Disordered" evidence="1">
    <location>
        <begin position="36"/>
        <end position="76"/>
    </location>
</feature>
<evidence type="ECO:0000313" key="2">
    <source>
        <dbReference type="EMBL" id="KAL3398829.1"/>
    </source>
</evidence>
<comment type="caution">
    <text evidence="2">The sequence shown here is derived from an EMBL/GenBank/DDBJ whole genome shotgun (WGS) entry which is preliminary data.</text>
</comment>
<sequence length="76" mass="8507">MLAHIYSSSSFFPCASFLLCIKTSGRCVHEYKLSAQSISDKHQSGTRKQCKKEREPGQLNRDADVSESSRGAQRNI</sequence>
<protein>
    <recommendedName>
        <fullName evidence="4">Secreted protein</fullName>
    </recommendedName>
</protein>
<reference evidence="2 3" key="1">
    <citation type="journal article" date="2024" name="bioRxiv">
        <title>A reference genome for Trichogramma kaykai: A tiny desert-dwelling parasitoid wasp with competing sex-ratio distorters.</title>
        <authorList>
            <person name="Culotta J."/>
            <person name="Lindsey A.R."/>
        </authorList>
    </citation>
    <scope>NUCLEOTIDE SEQUENCE [LARGE SCALE GENOMIC DNA]</scope>
    <source>
        <strain evidence="2 3">KSX58</strain>
    </source>
</reference>
<evidence type="ECO:0000256" key="1">
    <source>
        <dbReference type="SAM" id="MobiDB-lite"/>
    </source>
</evidence>
<accession>A0ABD2X0F0</accession>
<dbReference type="EMBL" id="JBJJXI010000059">
    <property type="protein sequence ID" value="KAL3398829.1"/>
    <property type="molecule type" value="Genomic_DNA"/>
</dbReference>
<keyword evidence="3" id="KW-1185">Reference proteome</keyword>
<evidence type="ECO:0008006" key="4">
    <source>
        <dbReference type="Google" id="ProtNLM"/>
    </source>
</evidence>
<gene>
    <name evidence="2" type="ORF">TKK_007933</name>
</gene>
<name>A0ABD2X0F0_9HYME</name>
<organism evidence="2 3">
    <name type="scientific">Trichogramma kaykai</name>
    <dbReference type="NCBI Taxonomy" id="54128"/>
    <lineage>
        <taxon>Eukaryota</taxon>
        <taxon>Metazoa</taxon>
        <taxon>Ecdysozoa</taxon>
        <taxon>Arthropoda</taxon>
        <taxon>Hexapoda</taxon>
        <taxon>Insecta</taxon>
        <taxon>Pterygota</taxon>
        <taxon>Neoptera</taxon>
        <taxon>Endopterygota</taxon>
        <taxon>Hymenoptera</taxon>
        <taxon>Apocrita</taxon>
        <taxon>Proctotrupomorpha</taxon>
        <taxon>Chalcidoidea</taxon>
        <taxon>Trichogrammatidae</taxon>
        <taxon>Trichogramma</taxon>
    </lineage>
</organism>
<feature type="compositionally biased region" description="Polar residues" evidence="1">
    <location>
        <begin position="66"/>
        <end position="76"/>
    </location>
</feature>
<evidence type="ECO:0000313" key="3">
    <source>
        <dbReference type="Proteomes" id="UP001627154"/>
    </source>
</evidence>
<dbReference type="Proteomes" id="UP001627154">
    <property type="component" value="Unassembled WGS sequence"/>
</dbReference>